<protein>
    <submittedName>
        <fullName evidence="1">DUF2971 domain-containing protein</fullName>
    </submittedName>
</protein>
<proteinExistence type="predicted"/>
<dbReference type="Pfam" id="PF11185">
    <property type="entry name" value="DUF2971"/>
    <property type="match status" value="1"/>
</dbReference>
<evidence type="ECO:0000313" key="1">
    <source>
        <dbReference type="EMBL" id="WAJ24039.1"/>
    </source>
</evidence>
<dbReference type="InterPro" id="IPR021352">
    <property type="entry name" value="DUF2971"/>
</dbReference>
<dbReference type="RefSeq" id="WP_268115272.1">
    <property type="nucleotide sequence ID" value="NZ_CP113524.1"/>
</dbReference>
<evidence type="ECO:0000313" key="2">
    <source>
        <dbReference type="Proteomes" id="UP001163115"/>
    </source>
</evidence>
<dbReference type="EMBL" id="CP113524">
    <property type="protein sequence ID" value="WAJ24039.1"/>
    <property type="molecule type" value="Genomic_DNA"/>
</dbReference>
<dbReference type="Proteomes" id="UP001163115">
    <property type="component" value="Chromosome"/>
</dbReference>
<name>A0ABY7ABG5_9FIRM</name>
<organism evidence="1 2">
    <name type="scientific">Lacrimispora xylanolytica</name>
    <dbReference type="NCBI Taxonomy" id="29375"/>
    <lineage>
        <taxon>Bacteria</taxon>
        <taxon>Bacillati</taxon>
        <taxon>Bacillota</taxon>
        <taxon>Clostridia</taxon>
        <taxon>Lachnospirales</taxon>
        <taxon>Lachnospiraceae</taxon>
        <taxon>Lacrimispora</taxon>
    </lineage>
</organism>
<reference evidence="1" key="1">
    <citation type="submission" date="2022-11" db="EMBL/GenBank/DDBJ databases">
        <title>Lacrimispora xylanolytica sy1, complete genome.</title>
        <authorList>
            <person name="Choi S."/>
        </authorList>
    </citation>
    <scope>NUCLEOTIDE SEQUENCE</scope>
    <source>
        <strain evidence="1">Sy1</strain>
    </source>
</reference>
<keyword evidence="2" id="KW-1185">Reference proteome</keyword>
<accession>A0ABY7ABG5</accession>
<sequence length="277" mass="32549">MSDIELLKEKYIKSVLLEEDPDLDLLKKIKPKSLFVYKSGQDYHLRSLKASREWMCDPGKFNDPFDCCIDIDIKHIFDMGLKHDQHLQEIYEKNSDNENALNNFILKNQEALSRKFESIKHSLYITCFSTSNQSIPMWSYYANKHEGFCVEYDFEEVFAMYGDCLFPVMYKERYDAALSMVKNEENIEDNWLLSFATKSKQWEHENEWRIMKVKKSAPLFDKTEDGGALAMPFPTAVHLGCRIKAEFERDVIKNIPFNKTKISRGSADKTEYKLMFS</sequence>
<gene>
    <name evidence="1" type="ORF">OW255_00475</name>
</gene>